<dbReference type="AlphaFoldDB" id="A0A7S8MZ95"/>
<dbReference type="EMBL" id="CP064760">
    <property type="protein sequence ID" value="QPE05305.1"/>
    <property type="molecule type" value="Genomic_DNA"/>
</dbReference>
<sequence length="342" mass="38057">MRADLVSTLPIDTFRKVPWGQVEVPKPPVLVEPGGSQVDIVEWMYSTQSDLDSLGNTVGLITEKDGVGKPRRIDLVAREDYRITSVRGAVEYWIQGKKRDSEDVWHERQFTSSGMVVGMSPVAYAALSLQQYESAQEFAAAWFGGGLVPTAHLKYGEAKVPPAESEAIKARFMVAIENGEPFVTGKDWEYKPIDAAAAQATFIETMRFTDIEIGRFFGVPGDLFDAAVEGSSITYANITQRNLQFLVHNLGPAITRRERALSKLLPQPRFVKFNSDALLRMDPETVSTMLGQQVKDRLVAPSEARELLNRAPYTPEQIDEFKTLFPTEFKEIPAGAQRGDAR</sequence>
<dbReference type="Pfam" id="PF04860">
    <property type="entry name" value="Phage_portal"/>
    <property type="match status" value="1"/>
</dbReference>
<proteinExistence type="predicted"/>
<name>A0A7S8MZ95_9MICO</name>
<dbReference type="KEGG" id="msf:IT882_04350"/>
<keyword evidence="2" id="KW-1185">Reference proteome</keyword>
<evidence type="ECO:0000313" key="2">
    <source>
        <dbReference type="Proteomes" id="UP000594480"/>
    </source>
</evidence>
<gene>
    <name evidence="1" type="ORF">IT882_04350</name>
</gene>
<protein>
    <submittedName>
        <fullName evidence="1">Phage portal protein</fullName>
    </submittedName>
</protein>
<reference evidence="1 2" key="1">
    <citation type="submission" date="2020-11" db="EMBL/GenBank/DDBJ databases">
        <title>Amino acid is mineralized and recycled by bacteria in oceanic microbiome.</title>
        <authorList>
            <person name="Zheng L.Y."/>
        </authorList>
    </citation>
    <scope>NUCLEOTIDE SEQUENCE [LARGE SCALE GENOMIC DNA]</scope>
    <source>
        <strain evidence="1 2">A32-1</strain>
    </source>
</reference>
<dbReference type="InterPro" id="IPR006944">
    <property type="entry name" value="Phage/GTA_portal"/>
</dbReference>
<evidence type="ECO:0000313" key="1">
    <source>
        <dbReference type="EMBL" id="QPE05305.1"/>
    </source>
</evidence>
<accession>A0A7S8MZ95</accession>
<organism evidence="1 2">
    <name type="scientific">Microbacterium schleiferi</name>
    <dbReference type="NCBI Taxonomy" id="69362"/>
    <lineage>
        <taxon>Bacteria</taxon>
        <taxon>Bacillati</taxon>
        <taxon>Actinomycetota</taxon>
        <taxon>Actinomycetes</taxon>
        <taxon>Micrococcales</taxon>
        <taxon>Microbacteriaceae</taxon>
        <taxon>Microbacterium</taxon>
    </lineage>
</organism>
<dbReference type="Gene3D" id="1.20.1270.210">
    <property type="match status" value="1"/>
</dbReference>
<dbReference type="Proteomes" id="UP000594480">
    <property type="component" value="Chromosome"/>
</dbReference>